<dbReference type="EMBL" id="QJJU01000005">
    <property type="protein sequence ID" value="PXX09675.1"/>
    <property type="molecule type" value="Genomic_DNA"/>
</dbReference>
<name>A0A318HIL2_9MYCO</name>
<dbReference type="Gene3D" id="2.40.40.20">
    <property type="match status" value="1"/>
</dbReference>
<evidence type="ECO:0000256" key="1">
    <source>
        <dbReference type="ARBA" id="ARBA00010312"/>
    </source>
</evidence>
<dbReference type="Pfam" id="PF01568">
    <property type="entry name" value="Molydop_binding"/>
    <property type="match status" value="1"/>
</dbReference>
<evidence type="ECO:0000256" key="2">
    <source>
        <dbReference type="ARBA" id="ARBA00022485"/>
    </source>
</evidence>
<comment type="caution">
    <text evidence="7">The sequence shown here is derived from an EMBL/GenBank/DDBJ whole genome shotgun (WGS) entry which is preliminary data.</text>
</comment>
<gene>
    <name evidence="7" type="ORF">C8E89_10528</name>
</gene>
<dbReference type="PANTHER" id="PTHR43742">
    <property type="entry name" value="TRIMETHYLAMINE-N-OXIDE REDUCTASE"/>
    <property type="match status" value="1"/>
</dbReference>
<dbReference type="InterPro" id="IPR006963">
    <property type="entry name" value="Mopterin_OxRdtase_4Fe-4S_dom"/>
</dbReference>
<dbReference type="InterPro" id="IPR006657">
    <property type="entry name" value="MoPterin_dinucl-bd_dom"/>
</dbReference>
<keyword evidence="8" id="KW-1185">Reference proteome</keyword>
<dbReference type="InterPro" id="IPR050612">
    <property type="entry name" value="Prok_Mopterin_Oxidored"/>
</dbReference>
<dbReference type="InterPro" id="IPR027467">
    <property type="entry name" value="MopterinOxRdtase_cofactor_BS"/>
</dbReference>
<keyword evidence="3" id="KW-0479">Metal-binding</keyword>
<dbReference type="InterPro" id="IPR006656">
    <property type="entry name" value="Mopterin_OxRdtase"/>
</dbReference>
<comment type="similarity">
    <text evidence="1">Belongs to the prokaryotic molybdopterin-containing oxidoreductase family.</text>
</comment>
<protein>
    <submittedName>
        <fullName evidence="7">Anaerobic selenocysteine-containing dehydrogenase</fullName>
    </submittedName>
</protein>
<dbReference type="PROSITE" id="PS00551">
    <property type="entry name" value="MOLYBDOPTERIN_PROK_1"/>
    <property type="match status" value="1"/>
</dbReference>
<dbReference type="Gene3D" id="3.40.228.10">
    <property type="entry name" value="Dimethylsulfoxide Reductase, domain 2"/>
    <property type="match status" value="1"/>
</dbReference>
<dbReference type="SUPFAM" id="SSF53706">
    <property type="entry name" value="Formate dehydrogenase/DMSO reductase, domains 1-3"/>
    <property type="match status" value="1"/>
</dbReference>
<dbReference type="GO" id="GO:0016491">
    <property type="term" value="F:oxidoreductase activity"/>
    <property type="evidence" value="ECO:0007669"/>
    <property type="project" value="InterPro"/>
</dbReference>
<proteinExistence type="inferred from homology"/>
<accession>A0A318HIL2</accession>
<keyword evidence="2" id="KW-0004">4Fe-4S</keyword>
<evidence type="ECO:0000256" key="5">
    <source>
        <dbReference type="ARBA" id="ARBA00023014"/>
    </source>
</evidence>
<dbReference type="Gene3D" id="3.40.50.740">
    <property type="match status" value="1"/>
</dbReference>
<dbReference type="SMART" id="SM00926">
    <property type="entry name" value="Molybdop_Fe4S4"/>
    <property type="match status" value="1"/>
</dbReference>
<dbReference type="GO" id="GO:0046872">
    <property type="term" value="F:metal ion binding"/>
    <property type="evidence" value="ECO:0007669"/>
    <property type="project" value="UniProtKB-KW"/>
</dbReference>
<reference evidence="8" key="1">
    <citation type="submission" date="2018-05" db="EMBL/GenBank/DDBJ databases">
        <authorList>
            <person name="Deangelis K."/>
            <person name="Huntemann M."/>
            <person name="Clum A."/>
            <person name="Pillay M."/>
            <person name="Palaniappan K."/>
            <person name="Varghese N."/>
            <person name="Mikhailova N."/>
            <person name="Stamatis D."/>
            <person name="Reddy T."/>
            <person name="Daum C."/>
            <person name="Shapiro N."/>
            <person name="Ivanova N."/>
            <person name="Kyrpides N."/>
            <person name="Woyke T."/>
        </authorList>
    </citation>
    <scope>NUCLEOTIDE SEQUENCE [LARGE SCALE GENOMIC DNA]</scope>
    <source>
        <strain evidence="8">GAS496</strain>
    </source>
</reference>
<keyword evidence="5" id="KW-0411">Iron-sulfur</keyword>
<dbReference type="InterPro" id="IPR009010">
    <property type="entry name" value="Asp_de-COase-like_dom_sf"/>
</dbReference>
<evidence type="ECO:0000256" key="4">
    <source>
        <dbReference type="ARBA" id="ARBA00023004"/>
    </source>
</evidence>
<evidence type="ECO:0000256" key="3">
    <source>
        <dbReference type="ARBA" id="ARBA00022723"/>
    </source>
</evidence>
<organism evidence="7 8">
    <name type="scientific">Mycolicibacterium moriokaense</name>
    <dbReference type="NCBI Taxonomy" id="39691"/>
    <lineage>
        <taxon>Bacteria</taxon>
        <taxon>Bacillati</taxon>
        <taxon>Actinomycetota</taxon>
        <taxon>Actinomycetes</taxon>
        <taxon>Mycobacteriales</taxon>
        <taxon>Mycobacteriaceae</taxon>
        <taxon>Mycolicibacterium</taxon>
    </lineage>
</organism>
<dbReference type="PROSITE" id="PS51669">
    <property type="entry name" value="4FE4S_MOW_BIS_MGD"/>
    <property type="match status" value="1"/>
</dbReference>
<dbReference type="Pfam" id="PF00384">
    <property type="entry name" value="Molybdopterin"/>
    <property type="match status" value="1"/>
</dbReference>
<dbReference type="GO" id="GO:0051539">
    <property type="term" value="F:4 iron, 4 sulfur cluster binding"/>
    <property type="evidence" value="ECO:0007669"/>
    <property type="project" value="UniProtKB-KW"/>
</dbReference>
<evidence type="ECO:0000313" key="8">
    <source>
        <dbReference type="Proteomes" id="UP000247781"/>
    </source>
</evidence>
<evidence type="ECO:0000259" key="6">
    <source>
        <dbReference type="PROSITE" id="PS51669"/>
    </source>
</evidence>
<keyword evidence="4" id="KW-0408">Iron</keyword>
<dbReference type="Proteomes" id="UP000247781">
    <property type="component" value="Unassembled WGS sequence"/>
</dbReference>
<dbReference type="GO" id="GO:0043546">
    <property type="term" value="F:molybdopterin cofactor binding"/>
    <property type="evidence" value="ECO:0007669"/>
    <property type="project" value="InterPro"/>
</dbReference>
<evidence type="ECO:0000313" key="7">
    <source>
        <dbReference type="EMBL" id="PXX09675.1"/>
    </source>
</evidence>
<dbReference type="SUPFAM" id="SSF50692">
    <property type="entry name" value="ADC-like"/>
    <property type="match status" value="1"/>
</dbReference>
<feature type="domain" description="4Fe-4S Mo/W bis-MGD-type" evidence="6">
    <location>
        <begin position="20"/>
        <end position="76"/>
    </location>
</feature>
<dbReference type="PANTHER" id="PTHR43742:SF6">
    <property type="entry name" value="OXIDOREDUCTASE YYAE-RELATED"/>
    <property type="match status" value="1"/>
</dbReference>
<dbReference type="Pfam" id="PF04879">
    <property type="entry name" value="Molybdop_Fe4S4"/>
    <property type="match status" value="1"/>
</dbReference>
<dbReference type="AlphaFoldDB" id="A0A318HIL2"/>
<reference evidence="7 8" key="2">
    <citation type="submission" date="2018-06" db="EMBL/GenBank/DDBJ databases">
        <title>Sequencing of bacterial isolates from soil warming experiment in Harvard Forest, Massachusetts, USA.</title>
        <authorList>
            <person name="Deangelis K.PhD."/>
        </authorList>
    </citation>
    <scope>NUCLEOTIDE SEQUENCE [LARGE SCALE GENOMIC DNA]</scope>
    <source>
        <strain evidence="7 8">GAS496</strain>
    </source>
</reference>
<dbReference type="Gene3D" id="2.20.25.90">
    <property type="entry name" value="ADC-like domains"/>
    <property type="match status" value="1"/>
</dbReference>
<sequence length="678" mass="72452">MAFPGLPYPISKSESTFPVVATVRSFCRVCTSVCGILVDVDGDTVVRVRGDREHPLSKGYTCPKGRALPQMHHHPDRIERPQMRVDGILQDTSWEACLDDLVSKLKDIVDRYGPDSVGIFFGTGVGMDAVGTRVAEALHAAIGTSAKFSPLTIDGTAKPLISDLVGGFLGMSGRPDYDNADFMIFVGTNPVISHGHAIAVPNPTGTVRAIAGRGQVWVIDPRRTETARLATGHIAPRPGTDHAVLAFLVREVLRDGVDPDVLVQDADVLAAAVEPFTLEHTAALADVAAADLMRLCEAVRAAPGPVAIETGTGVTMTADAANVTQWLAWALMILTGSMNRLGGIWFHPGFAYQLEAFELPISPPDGSFGPGPRSRPGTQSFMGEWPCAALPDEIEAGNIRAVLNLGGSLLTSFPNTGVLEPALRTLEVLATTEIISNDTAALSTHVLPTKDQLERSDVTIWDALSSRVSAQHTPAVVEPIGDRRSMWWFLAELGRRLGHDVADPARSDDEMLAGVTAAARCTFDELAATGWVDKGHELPAPWVQRHVERMGGWRLAPRLLVEQLARVRAPAPLVLTPRRQMRRLNAQFDFLGDPADVLIHPDDGAAAGVVDGSPVTVRSAHGELTGVAKVDPAIRRGAVSVPHGHVEANVNALTNKDDIDLVTGMVRYSGVPVSLHPA</sequence>